<dbReference type="RefSeq" id="WP_220307310.1">
    <property type="nucleotide sequence ID" value="NZ_CP080590.1"/>
</dbReference>
<evidence type="ECO:0000313" key="1">
    <source>
        <dbReference type="EMBL" id="QYO78858.1"/>
    </source>
</evidence>
<organism evidence="1 2">
    <name type="scientific">Devosia salina</name>
    <dbReference type="NCBI Taxonomy" id="2860336"/>
    <lineage>
        <taxon>Bacteria</taxon>
        <taxon>Pseudomonadati</taxon>
        <taxon>Pseudomonadota</taxon>
        <taxon>Alphaproteobacteria</taxon>
        <taxon>Hyphomicrobiales</taxon>
        <taxon>Devosiaceae</taxon>
        <taxon>Devosia</taxon>
    </lineage>
</organism>
<evidence type="ECO:0000313" key="2">
    <source>
        <dbReference type="Proteomes" id="UP000825799"/>
    </source>
</evidence>
<dbReference type="EMBL" id="CP080590">
    <property type="protein sequence ID" value="QYO78858.1"/>
    <property type="molecule type" value="Genomic_DNA"/>
</dbReference>
<name>A0ABX8WKI8_9HYPH</name>
<gene>
    <name evidence="1" type="ORF">K1X15_10115</name>
</gene>
<proteinExistence type="predicted"/>
<keyword evidence="2" id="KW-1185">Reference proteome</keyword>
<dbReference type="Proteomes" id="UP000825799">
    <property type="component" value="Chromosome"/>
</dbReference>
<protein>
    <submittedName>
        <fullName evidence="1">Uncharacterized protein</fullName>
    </submittedName>
</protein>
<reference evidence="1 2" key="1">
    <citation type="submission" date="2021-08" db="EMBL/GenBank/DDBJ databases">
        <title>Devosia salina sp. nov., isolated from the South China Sea sediment.</title>
        <authorList>
            <person name="Zhou Z."/>
        </authorList>
    </citation>
    <scope>NUCLEOTIDE SEQUENCE [LARGE SCALE GENOMIC DNA]</scope>
    <source>
        <strain evidence="1 2">SCS-3</strain>
    </source>
</reference>
<accession>A0ABX8WKI8</accession>
<sequence length="93" mass="10683">MKVYIDMLSESLIDQYKLYLETFMVDLWSDHGFIEFRTGFALRSDHKLRDFVIKVEAREAINDVERRAVIAAVFVEIEDAIDAAIADEVVAAN</sequence>